<keyword evidence="1" id="KW-0560">Oxidoreductase</keyword>
<gene>
    <name evidence="2" type="ORF">GBAR_LOCUS4376</name>
</gene>
<proteinExistence type="predicted"/>
<dbReference type="EMBL" id="CASHTH010000631">
    <property type="protein sequence ID" value="CAI8005729.1"/>
    <property type="molecule type" value="Genomic_DNA"/>
</dbReference>
<evidence type="ECO:0000313" key="2">
    <source>
        <dbReference type="EMBL" id="CAI8005729.1"/>
    </source>
</evidence>
<name>A0AA35R6K6_GEOBA</name>
<comment type="caution">
    <text evidence="2">The sequence shown here is derived from an EMBL/GenBank/DDBJ whole genome shotgun (WGS) entry which is preliminary data.</text>
</comment>
<dbReference type="PANTHER" id="PTHR43401:SF2">
    <property type="entry name" value="L-THREONINE 3-DEHYDROGENASE"/>
    <property type="match status" value="1"/>
</dbReference>
<dbReference type="Proteomes" id="UP001174909">
    <property type="component" value="Unassembled WGS sequence"/>
</dbReference>
<reference evidence="2" key="1">
    <citation type="submission" date="2023-03" db="EMBL/GenBank/DDBJ databases">
        <authorList>
            <person name="Steffen K."/>
            <person name="Cardenas P."/>
        </authorList>
    </citation>
    <scope>NUCLEOTIDE SEQUENCE</scope>
</reference>
<dbReference type="Gene3D" id="3.90.180.10">
    <property type="entry name" value="Medium-chain alcohol dehydrogenases, catalytic domain"/>
    <property type="match status" value="1"/>
</dbReference>
<dbReference type="GO" id="GO:0016491">
    <property type="term" value="F:oxidoreductase activity"/>
    <property type="evidence" value="ECO:0007669"/>
    <property type="project" value="UniProtKB-KW"/>
</dbReference>
<keyword evidence="3" id="KW-1185">Reference proteome</keyword>
<dbReference type="InterPro" id="IPR050129">
    <property type="entry name" value="Zn_alcohol_dh"/>
</dbReference>
<sequence>MLHLCEWNDLPRLLMLCKMGTMVEYGVFGQEATVDWTIISDAKELTIRGGHCSPYTYPKAISMIEKKQLPLEDIITHRLPLKDVEKGLKLVNSSKESIKVVLLPSQDVES</sequence>
<dbReference type="AlphaFoldDB" id="A0AA35R6K6"/>
<evidence type="ECO:0000313" key="3">
    <source>
        <dbReference type="Proteomes" id="UP001174909"/>
    </source>
</evidence>
<accession>A0AA35R6K6</accession>
<protein>
    <submittedName>
        <fullName evidence="2">Erythritol/L-threitol dehydrogenase</fullName>
    </submittedName>
</protein>
<organism evidence="2 3">
    <name type="scientific">Geodia barretti</name>
    <name type="common">Barrett's horny sponge</name>
    <dbReference type="NCBI Taxonomy" id="519541"/>
    <lineage>
        <taxon>Eukaryota</taxon>
        <taxon>Metazoa</taxon>
        <taxon>Porifera</taxon>
        <taxon>Demospongiae</taxon>
        <taxon>Heteroscleromorpha</taxon>
        <taxon>Tetractinellida</taxon>
        <taxon>Astrophorina</taxon>
        <taxon>Geodiidae</taxon>
        <taxon>Geodia</taxon>
    </lineage>
</organism>
<dbReference type="Gene3D" id="3.40.50.720">
    <property type="entry name" value="NAD(P)-binding Rossmann-like Domain"/>
    <property type="match status" value="1"/>
</dbReference>
<dbReference type="PANTHER" id="PTHR43401">
    <property type="entry name" value="L-THREONINE 3-DEHYDROGENASE"/>
    <property type="match status" value="1"/>
</dbReference>
<evidence type="ECO:0000256" key="1">
    <source>
        <dbReference type="ARBA" id="ARBA00023002"/>
    </source>
</evidence>